<sequence>MAGINEEETETPEEILLREARAHLRVTSGADDGLIQQKLDAACDHVAAYIGRPVRNEDGTMPPALKEAVFQCAAWFYDGTAPDLGGLLAPYRQTWGMA</sequence>
<name>A0ABV0A5D9_9HYPH</name>
<gene>
    <name evidence="1" type="ORF">PUR29_37040</name>
</gene>
<dbReference type="Pfam" id="PF05135">
    <property type="entry name" value="Phage_connect_1"/>
    <property type="match status" value="1"/>
</dbReference>
<dbReference type="CDD" id="cd08054">
    <property type="entry name" value="gp6"/>
    <property type="match status" value="1"/>
</dbReference>
<dbReference type="NCBIfam" id="TIGR01560">
    <property type="entry name" value="put_DNA_pack"/>
    <property type="match status" value="1"/>
</dbReference>
<accession>A0ABV0A5D9</accession>
<organism evidence="1 2">
    <name type="scientific">Methylobacterium ajmalii</name>
    <dbReference type="NCBI Taxonomy" id="2738439"/>
    <lineage>
        <taxon>Bacteria</taxon>
        <taxon>Pseudomonadati</taxon>
        <taxon>Pseudomonadota</taxon>
        <taxon>Alphaproteobacteria</taxon>
        <taxon>Hyphomicrobiales</taxon>
        <taxon>Methylobacteriaceae</taxon>
        <taxon>Methylobacterium</taxon>
    </lineage>
</organism>
<dbReference type="InterPro" id="IPR021146">
    <property type="entry name" value="Phage_gp6-like_head-tail"/>
</dbReference>
<reference evidence="1 2" key="1">
    <citation type="journal article" date="2023" name="PLoS ONE">
        <title>Complete genome assembly of Hawai'i environmental nontuberculous mycobacteria reveals unexpected co-isolation with methylobacteria.</title>
        <authorList>
            <person name="Hendrix J."/>
            <person name="Epperson L.E."/>
            <person name="Tong E.I."/>
            <person name="Chan Y.L."/>
            <person name="Hasan N.A."/>
            <person name="Dawrs S.N."/>
            <person name="Norton G.J."/>
            <person name="Virdi R."/>
            <person name="Crooks J.L."/>
            <person name="Chan E.D."/>
            <person name="Honda J.R."/>
            <person name="Strong M."/>
        </authorList>
    </citation>
    <scope>NUCLEOTIDE SEQUENCE [LARGE SCALE GENOMIC DNA]</scope>
    <source>
        <strain evidence="1 2">NJH_HI04-1</strain>
    </source>
</reference>
<evidence type="ECO:0000313" key="2">
    <source>
        <dbReference type="Proteomes" id="UP001407347"/>
    </source>
</evidence>
<dbReference type="EMBL" id="JAQYXP010000013">
    <property type="protein sequence ID" value="MEN3239047.1"/>
    <property type="molecule type" value="Genomic_DNA"/>
</dbReference>
<dbReference type="InterPro" id="IPR006450">
    <property type="entry name" value="Phage_HK97_gp6-like"/>
</dbReference>
<keyword evidence="2" id="KW-1185">Reference proteome</keyword>
<dbReference type="Gene3D" id="1.10.3230.30">
    <property type="entry name" value="Phage gp6-like head-tail connector protein"/>
    <property type="match status" value="1"/>
</dbReference>
<evidence type="ECO:0000313" key="1">
    <source>
        <dbReference type="EMBL" id="MEN3239047.1"/>
    </source>
</evidence>
<dbReference type="Proteomes" id="UP001407347">
    <property type="component" value="Unassembled WGS sequence"/>
</dbReference>
<protein>
    <submittedName>
        <fullName evidence="1">Head-tail connector protein</fullName>
    </submittedName>
</protein>
<comment type="caution">
    <text evidence="1">The sequence shown here is derived from an EMBL/GenBank/DDBJ whole genome shotgun (WGS) entry which is preliminary data.</text>
</comment>
<dbReference type="RefSeq" id="WP_346013992.1">
    <property type="nucleotide sequence ID" value="NZ_JAQYXP010000013.1"/>
</dbReference>
<proteinExistence type="predicted"/>